<dbReference type="AlphaFoldDB" id="A0A506U2J2"/>
<dbReference type="SUPFAM" id="SSF54909">
    <property type="entry name" value="Dimeric alpha+beta barrel"/>
    <property type="match status" value="1"/>
</dbReference>
<keyword evidence="2" id="KW-1185">Reference proteome</keyword>
<reference evidence="1 2" key="1">
    <citation type="submission" date="2019-06" db="EMBL/GenBank/DDBJ databases">
        <authorList>
            <person name="Li M."/>
        </authorList>
    </citation>
    <scope>NUCLEOTIDE SEQUENCE [LARGE SCALE GENOMIC DNA]</scope>
    <source>
        <strain evidence="1 2">BGMRC2036</strain>
    </source>
</reference>
<organism evidence="1 2">
    <name type="scientific">Martelella alba</name>
    <dbReference type="NCBI Taxonomy" id="2590451"/>
    <lineage>
        <taxon>Bacteria</taxon>
        <taxon>Pseudomonadati</taxon>
        <taxon>Pseudomonadota</taxon>
        <taxon>Alphaproteobacteria</taxon>
        <taxon>Hyphomicrobiales</taxon>
        <taxon>Aurantimonadaceae</taxon>
        <taxon>Martelella</taxon>
    </lineage>
</organism>
<dbReference type="Pfam" id="PF05336">
    <property type="entry name" value="rhaM"/>
    <property type="match status" value="1"/>
</dbReference>
<proteinExistence type="predicted"/>
<name>A0A506U2J2_9HYPH</name>
<dbReference type="PANTHER" id="PTHR34389">
    <property type="entry name" value="L-RHAMNOSE MUTAROTASE"/>
    <property type="match status" value="1"/>
</dbReference>
<comment type="caution">
    <text evidence="1">The sequence shown here is derived from an EMBL/GenBank/DDBJ whole genome shotgun (WGS) entry which is preliminary data.</text>
</comment>
<dbReference type="PANTHER" id="PTHR34389:SF2">
    <property type="entry name" value="L-RHAMNOSE MUTAROTASE"/>
    <property type="match status" value="1"/>
</dbReference>
<dbReference type="OrthoDB" id="9799608at2"/>
<dbReference type="RefSeq" id="WP_141150814.1">
    <property type="nucleotide sequence ID" value="NZ_VHLG01000017.1"/>
</dbReference>
<dbReference type="Proteomes" id="UP000318801">
    <property type="component" value="Unassembled WGS sequence"/>
</dbReference>
<dbReference type="GO" id="GO:0016857">
    <property type="term" value="F:racemase and epimerase activity, acting on carbohydrates and derivatives"/>
    <property type="evidence" value="ECO:0007669"/>
    <property type="project" value="InterPro"/>
</dbReference>
<protein>
    <submittedName>
        <fullName evidence="1">L-rhamnose mutarotase</fullName>
    </submittedName>
</protein>
<dbReference type="InterPro" id="IPR008000">
    <property type="entry name" value="Rham/fucose_mutarotase"/>
</dbReference>
<evidence type="ECO:0000313" key="1">
    <source>
        <dbReference type="EMBL" id="TPW27491.1"/>
    </source>
</evidence>
<sequence>MKRYGMVIGLNADKVAEYKKLHANAWPEVLAMIKACNISNYSIFLREPENLLFSYYEYHGTDYEADMAKMAADPKTQEWWTFCIPCQKPLNTKKDGEWWIDMEEVFHVD</sequence>
<dbReference type="InterPro" id="IPR011008">
    <property type="entry name" value="Dimeric_a/b-barrel"/>
</dbReference>
<gene>
    <name evidence="1" type="ORF">FJU08_19945</name>
</gene>
<dbReference type="Gene3D" id="3.30.70.100">
    <property type="match status" value="1"/>
</dbReference>
<accession>A0A506U2J2</accession>
<dbReference type="EMBL" id="VHLG01000017">
    <property type="protein sequence ID" value="TPW27491.1"/>
    <property type="molecule type" value="Genomic_DNA"/>
</dbReference>
<evidence type="ECO:0000313" key="2">
    <source>
        <dbReference type="Proteomes" id="UP000318801"/>
    </source>
</evidence>